<dbReference type="InterPro" id="IPR050124">
    <property type="entry name" value="tRNA_CCA-adding_enzyme"/>
</dbReference>
<dbReference type="SUPFAM" id="SSF52540">
    <property type="entry name" value="P-loop containing nucleoside triphosphate hydrolases"/>
    <property type="match status" value="1"/>
</dbReference>
<dbReference type="PANTHER" id="PTHR47545:SF1">
    <property type="entry name" value="MULTIFUNCTIONAL CCA PROTEIN"/>
    <property type="match status" value="1"/>
</dbReference>
<protein>
    <submittedName>
        <fullName evidence="3">HDIG domain-containing protein</fullName>
    </submittedName>
</protein>
<evidence type="ECO:0000313" key="3">
    <source>
        <dbReference type="EMBL" id="GGE98764.1"/>
    </source>
</evidence>
<keyword evidence="4" id="KW-1185">Reference proteome</keyword>
<dbReference type="InterPro" id="IPR027417">
    <property type="entry name" value="P-loop_NTPase"/>
</dbReference>
<proteinExistence type="predicted"/>
<evidence type="ECO:0000313" key="4">
    <source>
        <dbReference type="Proteomes" id="UP000638462"/>
    </source>
</evidence>
<dbReference type="Pfam" id="PF13671">
    <property type="entry name" value="AAA_33"/>
    <property type="match status" value="1"/>
</dbReference>
<dbReference type="SUPFAM" id="SSF109604">
    <property type="entry name" value="HD-domain/PDEase-like"/>
    <property type="match status" value="1"/>
</dbReference>
<keyword evidence="1" id="KW-0547">Nucleotide-binding</keyword>
<dbReference type="InterPro" id="IPR006674">
    <property type="entry name" value="HD_domain"/>
</dbReference>
<reference evidence="4" key="1">
    <citation type="journal article" date="2019" name="Int. J. Syst. Evol. Microbiol.">
        <title>The Global Catalogue of Microorganisms (GCM) 10K type strain sequencing project: providing services to taxonomists for standard genome sequencing and annotation.</title>
        <authorList>
            <consortium name="The Broad Institute Genomics Platform"/>
            <consortium name="The Broad Institute Genome Sequencing Center for Infectious Disease"/>
            <person name="Wu L."/>
            <person name="Ma J."/>
        </authorList>
    </citation>
    <scope>NUCLEOTIDE SEQUENCE [LARGE SCALE GENOMIC DNA]</scope>
    <source>
        <strain evidence="4">CGMCC 1.15394</strain>
    </source>
</reference>
<evidence type="ECO:0000256" key="1">
    <source>
        <dbReference type="ARBA" id="ARBA00022741"/>
    </source>
</evidence>
<dbReference type="EMBL" id="BMIT01000008">
    <property type="protein sequence ID" value="GGE98764.1"/>
    <property type="molecule type" value="Genomic_DNA"/>
</dbReference>
<comment type="caution">
    <text evidence="3">The sequence shown here is derived from an EMBL/GenBank/DDBJ whole genome shotgun (WGS) entry which is preliminary data.</text>
</comment>
<dbReference type="PANTHER" id="PTHR47545">
    <property type="entry name" value="MULTIFUNCTIONAL CCA PROTEIN"/>
    <property type="match status" value="1"/>
</dbReference>
<gene>
    <name evidence="3" type="ORF">GCM10008027_24630</name>
</gene>
<feature type="domain" description="HD" evidence="2">
    <location>
        <begin position="66"/>
        <end position="140"/>
    </location>
</feature>
<dbReference type="InterPro" id="IPR003607">
    <property type="entry name" value="HD/PDEase_dom"/>
</dbReference>
<organism evidence="3 4">
    <name type="scientific">Pseudoalteromonas gelatinilytica</name>
    <dbReference type="NCBI Taxonomy" id="1703256"/>
    <lineage>
        <taxon>Bacteria</taxon>
        <taxon>Pseudomonadati</taxon>
        <taxon>Pseudomonadota</taxon>
        <taxon>Gammaproteobacteria</taxon>
        <taxon>Alteromonadales</taxon>
        <taxon>Pseudoalteromonadaceae</taxon>
        <taxon>Pseudoalteromonas</taxon>
    </lineage>
</organism>
<dbReference type="CDD" id="cd00077">
    <property type="entry name" value="HDc"/>
    <property type="match status" value="1"/>
</dbReference>
<sequence>MEKVENWLASLELQNTPSFAECVMNLGRFFPLLNEFEQTEQDSIWHAEGNVAIHTDLVLKALYELLAAEASHITGKKRQALILSALLHDIAKPLTTRKKEIQGQLRVVAPLHEEIGASYLATKLIELPLEHSVIMVIMGLVGFHQVPKRLVIKNQDFSDYFKLSLNADLELLYWLELADMRGRVCNDLAVQLDLLEQYRMFAQDYELWGVTNPTTTYLARIQVKPTKSEQTLLDGYAIKQLADGDIKLVEEAIAKNYTTCQQYSHCYIMCGISGSGKSTWIANNLVDFEVISLDDIRAEINGKRSCQKSRGQVLQLAKQRFKKALAEKRNLVWDATNTRKDFREPLIELAINYGALVTLVVFQLSAKSLKQYNHNRTFSVSDDVQQNQLKKFEWPWQSQTHRQLVIGEAGQLLYQFGRF</sequence>
<dbReference type="RefSeq" id="WP_188729308.1">
    <property type="nucleotide sequence ID" value="NZ_BMIT01000008.1"/>
</dbReference>
<dbReference type="Gene3D" id="1.10.3210.10">
    <property type="entry name" value="Hypothetical protein af1432"/>
    <property type="match status" value="1"/>
</dbReference>
<accession>A0ABQ1TQI2</accession>
<dbReference type="Proteomes" id="UP000638462">
    <property type="component" value="Unassembled WGS sequence"/>
</dbReference>
<dbReference type="Pfam" id="PF01966">
    <property type="entry name" value="HD"/>
    <property type="match status" value="1"/>
</dbReference>
<name>A0ABQ1TQI2_9GAMM</name>
<evidence type="ECO:0000259" key="2">
    <source>
        <dbReference type="Pfam" id="PF01966"/>
    </source>
</evidence>
<dbReference type="Gene3D" id="3.40.50.300">
    <property type="entry name" value="P-loop containing nucleotide triphosphate hydrolases"/>
    <property type="match status" value="1"/>
</dbReference>